<dbReference type="OMA" id="ELWIREF"/>
<keyword evidence="6" id="KW-0489">Methyltransferase</keyword>
<accession>A0A8B7Y928</accession>
<dbReference type="Proteomes" id="UP000694845">
    <property type="component" value="Unplaced"/>
</dbReference>
<dbReference type="PIRSF" id="PIRSF023956">
    <property type="entry name" value="Thiopurine_S-methyltransferase"/>
    <property type="match status" value="1"/>
</dbReference>
<dbReference type="InterPro" id="IPR029063">
    <property type="entry name" value="SAM-dependent_MTases_sf"/>
</dbReference>
<keyword evidence="7" id="KW-0808">Transferase</keyword>
<dbReference type="RefSeq" id="XP_022089744.1">
    <property type="nucleotide sequence ID" value="XM_022234052.1"/>
</dbReference>
<dbReference type="Gene3D" id="3.40.50.150">
    <property type="entry name" value="Vaccinia Virus protein VP39"/>
    <property type="match status" value="1"/>
</dbReference>
<dbReference type="GeneID" id="110978778"/>
<dbReference type="GO" id="GO:0005737">
    <property type="term" value="C:cytoplasm"/>
    <property type="evidence" value="ECO:0007669"/>
    <property type="project" value="UniProtKB-SubCell"/>
</dbReference>
<dbReference type="PANTHER" id="PTHR10259:SF11">
    <property type="entry name" value="THIOPURINE S-METHYLTRANSFERASE"/>
    <property type="match status" value="1"/>
</dbReference>
<dbReference type="InterPro" id="IPR008854">
    <property type="entry name" value="TPMT"/>
</dbReference>
<dbReference type="InterPro" id="IPR025835">
    <property type="entry name" value="Thiopurine_S-MeTrfase"/>
</dbReference>
<evidence type="ECO:0000256" key="1">
    <source>
        <dbReference type="ARBA" id="ARBA00000903"/>
    </source>
</evidence>
<evidence type="ECO:0000256" key="6">
    <source>
        <dbReference type="ARBA" id="ARBA00022603"/>
    </source>
</evidence>
<dbReference type="FunFam" id="3.40.50.150:FF:000101">
    <property type="entry name" value="Thiopurine S-methyltransferase"/>
    <property type="match status" value="1"/>
</dbReference>
<comment type="catalytic activity">
    <reaction evidence="1">
        <text>S-adenosyl-L-methionine + a thiopurine = S-adenosyl-L-homocysteine + a thiopurine S-methylether.</text>
        <dbReference type="EC" id="2.1.1.67"/>
    </reaction>
</comment>
<keyword evidence="9" id="KW-1185">Reference proteome</keyword>
<keyword evidence="8" id="KW-0949">S-adenosyl-L-methionine</keyword>
<evidence type="ECO:0000256" key="8">
    <source>
        <dbReference type="ARBA" id="ARBA00022691"/>
    </source>
</evidence>
<dbReference type="GO" id="GO:0032259">
    <property type="term" value="P:methylation"/>
    <property type="evidence" value="ECO:0007669"/>
    <property type="project" value="UniProtKB-KW"/>
</dbReference>
<dbReference type="RefSeq" id="XP_022089745.1">
    <property type="nucleotide sequence ID" value="XM_022234053.1"/>
</dbReference>
<protein>
    <recommendedName>
        <fullName evidence="4">thiopurine S-methyltransferase</fullName>
        <ecNumber evidence="4">2.1.1.67</ecNumber>
    </recommendedName>
</protein>
<evidence type="ECO:0000256" key="5">
    <source>
        <dbReference type="ARBA" id="ARBA00022490"/>
    </source>
</evidence>
<comment type="similarity">
    <text evidence="3">Belongs to the class I-like SAM-binding methyltransferase superfamily. TPMT family.</text>
</comment>
<dbReference type="AlphaFoldDB" id="A0A8B7Y928"/>
<evidence type="ECO:0000313" key="11">
    <source>
        <dbReference type="RefSeq" id="XP_022089745.1"/>
    </source>
</evidence>
<sequence>MAKVMDDEYWRQRWVNNQITFHMPKVNPTLSKYMANMTAGQEKCRILVPLCGKSEDMKWLADQGHSVVGVELSPLAVEAFYKENKLDFTSSPIEGLSDADLYKSKNERIQIYKASLFDLSRDILGEFDCIWDRGSLVALLREDMQRYVELMTSLMKTKGRCLLATFDYDQSKMNGPPFSTPAKVVEQLYAAGWDIESLEVTDVMSDKWRSRGLDTMTGLTTLLTKK</sequence>
<organism evidence="9 10">
    <name type="scientific">Acanthaster planci</name>
    <name type="common">Crown-of-thorns starfish</name>
    <dbReference type="NCBI Taxonomy" id="133434"/>
    <lineage>
        <taxon>Eukaryota</taxon>
        <taxon>Metazoa</taxon>
        <taxon>Echinodermata</taxon>
        <taxon>Eleutherozoa</taxon>
        <taxon>Asterozoa</taxon>
        <taxon>Asteroidea</taxon>
        <taxon>Valvatacea</taxon>
        <taxon>Valvatida</taxon>
        <taxon>Acanthasteridae</taxon>
        <taxon>Acanthaster</taxon>
    </lineage>
</organism>
<dbReference type="PANTHER" id="PTHR10259">
    <property type="entry name" value="THIOPURINE S-METHYLTRANSFERASE"/>
    <property type="match status" value="1"/>
</dbReference>
<dbReference type="OrthoDB" id="276151at2759"/>
<dbReference type="EC" id="2.1.1.67" evidence="4"/>
<comment type="subcellular location">
    <subcellularLocation>
        <location evidence="2">Cytoplasm</location>
    </subcellularLocation>
</comment>
<proteinExistence type="inferred from homology"/>
<reference evidence="10 11" key="1">
    <citation type="submission" date="2025-04" db="UniProtKB">
        <authorList>
            <consortium name="RefSeq"/>
        </authorList>
    </citation>
    <scope>IDENTIFICATION</scope>
</reference>
<dbReference type="HAMAP" id="MF_00812">
    <property type="entry name" value="Thiopur_methtran"/>
    <property type="match status" value="1"/>
</dbReference>
<evidence type="ECO:0000256" key="7">
    <source>
        <dbReference type="ARBA" id="ARBA00022679"/>
    </source>
</evidence>
<dbReference type="Pfam" id="PF05724">
    <property type="entry name" value="TPMT"/>
    <property type="match status" value="1"/>
</dbReference>
<evidence type="ECO:0000256" key="4">
    <source>
        <dbReference type="ARBA" id="ARBA00011905"/>
    </source>
</evidence>
<evidence type="ECO:0000313" key="9">
    <source>
        <dbReference type="Proteomes" id="UP000694845"/>
    </source>
</evidence>
<dbReference type="SUPFAM" id="SSF53335">
    <property type="entry name" value="S-adenosyl-L-methionine-dependent methyltransferases"/>
    <property type="match status" value="1"/>
</dbReference>
<dbReference type="KEGG" id="aplc:110978778"/>
<dbReference type="CDD" id="cd02440">
    <property type="entry name" value="AdoMet_MTases"/>
    <property type="match status" value="1"/>
</dbReference>
<gene>
    <name evidence="10 11" type="primary">LOC110978778</name>
</gene>
<keyword evidence="5" id="KW-0963">Cytoplasm</keyword>
<name>A0A8B7Y928_ACAPL</name>
<evidence type="ECO:0000256" key="2">
    <source>
        <dbReference type="ARBA" id="ARBA00004496"/>
    </source>
</evidence>
<evidence type="ECO:0000256" key="3">
    <source>
        <dbReference type="ARBA" id="ARBA00008145"/>
    </source>
</evidence>
<evidence type="ECO:0000313" key="10">
    <source>
        <dbReference type="RefSeq" id="XP_022089744.1"/>
    </source>
</evidence>
<dbReference type="GO" id="GO:0008119">
    <property type="term" value="F:thiopurine S-methyltransferase activity"/>
    <property type="evidence" value="ECO:0007669"/>
    <property type="project" value="UniProtKB-EC"/>
</dbReference>
<dbReference type="PROSITE" id="PS51585">
    <property type="entry name" value="SAM_MT_TPMT"/>
    <property type="match status" value="1"/>
</dbReference>